<evidence type="ECO:0000313" key="2">
    <source>
        <dbReference type="EMBL" id="MFD1262748.1"/>
    </source>
</evidence>
<dbReference type="SUPFAM" id="SSF54928">
    <property type="entry name" value="RNA-binding domain, RBD"/>
    <property type="match status" value="1"/>
</dbReference>
<comment type="caution">
    <text evidence="2">The sequence shown here is derived from an EMBL/GenBank/DDBJ whole genome shotgun (WGS) entry which is preliminary data.</text>
</comment>
<evidence type="ECO:0000259" key="1">
    <source>
        <dbReference type="Pfam" id="PF00076"/>
    </source>
</evidence>
<organism evidence="2 3">
    <name type="scientific">Thauera mechernichensis</name>
    <dbReference type="NCBI Taxonomy" id="82788"/>
    <lineage>
        <taxon>Bacteria</taxon>
        <taxon>Pseudomonadati</taxon>
        <taxon>Pseudomonadota</taxon>
        <taxon>Betaproteobacteria</taxon>
        <taxon>Rhodocyclales</taxon>
        <taxon>Zoogloeaceae</taxon>
        <taxon>Thauera</taxon>
    </lineage>
</organism>
<gene>
    <name evidence="2" type="ORF">ACFQ4M_04075</name>
</gene>
<name>A0ABW3W9K6_9RHOO</name>
<feature type="domain" description="RRM" evidence="1">
    <location>
        <begin position="3"/>
        <end position="69"/>
    </location>
</feature>
<dbReference type="RefSeq" id="WP_002925334.1">
    <property type="nucleotide sequence ID" value="NZ_JARQZE010000022.1"/>
</dbReference>
<dbReference type="Pfam" id="PF00076">
    <property type="entry name" value="RRM_1"/>
    <property type="match status" value="1"/>
</dbReference>
<accession>A0ABW3W9K6</accession>
<evidence type="ECO:0000313" key="3">
    <source>
        <dbReference type="Proteomes" id="UP001597158"/>
    </source>
</evidence>
<dbReference type="EMBL" id="JBHTMC010000008">
    <property type="protein sequence ID" value="MFD1262748.1"/>
    <property type="molecule type" value="Genomic_DNA"/>
</dbReference>
<dbReference type="Proteomes" id="UP001597158">
    <property type="component" value="Unassembled WGS sequence"/>
</dbReference>
<sequence>MKLLISGLGPDTDLDTLRERMRHFGPVLDILVVREGDPERPWFIIDMDITPDVATEVARRIDGIYFHGSFVHARVMLHD</sequence>
<dbReference type="InterPro" id="IPR035979">
    <property type="entry name" value="RBD_domain_sf"/>
</dbReference>
<reference evidence="3" key="1">
    <citation type="journal article" date="2019" name="Int. J. Syst. Evol. Microbiol.">
        <title>The Global Catalogue of Microorganisms (GCM) 10K type strain sequencing project: providing services to taxonomists for standard genome sequencing and annotation.</title>
        <authorList>
            <consortium name="The Broad Institute Genomics Platform"/>
            <consortium name="The Broad Institute Genome Sequencing Center for Infectious Disease"/>
            <person name="Wu L."/>
            <person name="Ma J."/>
        </authorList>
    </citation>
    <scope>NUCLEOTIDE SEQUENCE [LARGE SCALE GENOMIC DNA]</scope>
    <source>
        <strain evidence="3">CCUG 48884</strain>
    </source>
</reference>
<protein>
    <submittedName>
        <fullName evidence="2">RNA recognition motif domain-containing protein</fullName>
    </submittedName>
</protein>
<dbReference type="InterPro" id="IPR000504">
    <property type="entry name" value="RRM_dom"/>
</dbReference>
<keyword evidence="3" id="KW-1185">Reference proteome</keyword>
<proteinExistence type="predicted"/>
<dbReference type="CDD" id="cd00590">
    <property type="entry name" value="RRM_SF"/>
    <property type="match status" value="1"/>
</dbReference>